<gene>
    <name evidence="1" type="ORF">CPELLU_LOCUS6170</name>
</gene>
<dbReference type="Proteomes" id="UP000789759">
    <property type="component" value="Unassembled WGS sequence"/>
</dbReference>
<evidence type="ECO:0000313" key="2">
    <source>
        <dbReference type="Proteomes" id="UP000789759"/>
    </source>
</evidence>
<keyword evidence="2" id="KW-1185">Reference proteome</keyword>
<dbReference type="EMBL" id="CAJVQA010003764">
    <property type="protein sequence ID" value="CAG8582785.1"/>
    <property type="molecule type" value="Genomic_DNA"/>
</dbReference>
<accession>A0A9N9BVS3</accession>
<reference evidence="1" key="1">
    <citation type="submission" date="2021-06" db="EMBL/GenBank/DDBJ databases">
        <authorList>
            <person name="Kallberg Y."/>
            <person name="Tangrot J."/>
            <person name="Rosling A."/>
        </authorList>
    </citation>
    <scope>NUCLEOTIDE SEQUENCE</scope>
    <source>
        <strain evidence="1">FL966</strain>
    </source>
</reference>
<dbReference type="AlphaFoldDB" id="A0A9N9BVS3"/>
<dbReference type="OrthoDB" id="2307904at2759"/>
<comment type="caution">
    <text evidence="1">The sequence shown here is derived from an EMBL/GenBank/DDBJ whole genome shotgun (WGS) entry which is preliminary data.</text>
</comment>
<evidence type="ECO:0000313" key="1">
    <source>
        <dbReference type="EMBL" id="CAG8582785.1"/>
    </source>
</evidence>
<protein>
    <submittedName>
        <fullName evidence="1">6159_t:CDS:1</fullName>
    </submittedName>
</protein>
<sequence>MSKLVKEEVGTDTGSDSFLRIFLIPKRMNAYIFYDFMKLLTNYYNNVYETDIFVLLKDLEFNDIKILQEFLQFLLKMKM</sequence>
<name>A0A9N9BVS3_9GLOM</name>
<organism evidence="1 2">
    <name type="scientific">Cetraspora pellucida</name>
    <dbReference type="NCBI Taxonomy" id="1433469"/>
    <lineage>
        <taxon>Eukaryota</taxon>
        <taxon>Fungi</taxon>
        <taxon>Fungi incertae sedis</taxon>
        <taxon>Mucoromycota</taxon>
        <taxon>Glomeromycotina</taxon>
        <taxon>Glomeromycetes</taxon>
        <taxon>Diversisporales</taxon>
        <taxon>Gigasporaceae</taxon>
        <taxon>Cetraspora</taxon>
    </lineage>
</organism>
<proteinExistence type="predicted"/>